<dbReference type="Pfam" id="PF01809">
    <property type="entry name" value="YidD"/>
    <property type="match status" value="1"/>
</dbReference>
<dbReference type="Proteomes" id="UP000886110">
    <property type="component" value="Unassembled WGS sequence"/>
</dbReference>
<protein>
    <submittedName>
        <fullName evidence="1">Membrane protein insertion efficiency factor YidD</fullName>
    </submittedName>
</protein>
<comment type="caution">
    <text evidence="1">The sequence shown here is derived from an EMBL/GenBank/DDBJ whole genome shotgun (WGS) entry which is preliminary data.</text>
</comment>
<dbReference type="AlphaFoldDB" id="A0A7C5DCD9"/>
<proteinExistence type="predicted"/>
<sequence>MVILLFFVLENPIEPTPALKSKSLKAVKQFNEVEFLTLSLIRLYQLVLSGQQGNVCNFEPSCSHFSYEAIEEFGPFWGLLLSGDRLERCSPFTFHYIGKFYKVGFVEGRGYKVLEKPDDVWKYK</sequence>
<dbReference type="PANTHER" id="PTHR33383">
    <property type="entry name" value="MEMBRANE PROTEIN INSERTION EFFICIENCY FACTOR-RELATED"/>
    <property type="match status" value="1"/>
</dbReference>
<dbReference type="NCBIfam" id="TIGR00278">
    <property type="entry name" value="membrane protein insertion efficiency factor YidD"/>
    <property type="match status" value="1"/>
</dbReference>
<dbReference type="SMART" id="SM01234">
    <property type="entry name" value="Haemolytic"/>
    <property type="match status" value="1"/>
</dbReference>
<reference evidence="1" key="1">
    <citation type="journal article" date="2020" name="mSystems">
        <title>Genome- and Community-Level Interaction Insights into Carbon Utilization and Element Cycling Functions of Hydrothermarchaeota in Hydrothermal Sediment.</title>
        <authorList>
            <person name="Zhou Z."/>
            <person name="Liu Y."/>
            <person name="Xu W."/>
            <person name="Pan J."/>
            <person name="Luo Z.H."/>
            <person name="Li M."/>
        </authorList>
    </citation>
    <scope>NUCLEOTIDE SEQUENCE [LARGE SCALE GENOMIC DNA]</scope>
    <source>
        <strain evidence="1">HyVt-74</strain>
    </source>
</reference>
<dbReference type="InterPro" id="IPR002696">
    <property type="entry name" value="Membr_insert_effic_factor_YidD"/>
</dbReference>
<dbReference type="PANTHER" id="PTHR33383:SF1">
    <property type="entry name" value="MEMBRANE PROTEIN INSERTION EFFICIENCY FACTOR-RELATED"/>
    <property type="match status" value="1"/>
</dbReference>
<accession>A0A7C5DCD9</accession>
<name>A0A7C5DCD9_UNCW3</name>
<evidence type="ECO:0000313" key="1">
    <source>
        <dbReference type="EMBL" id="HHE05097.1"/>
    </source>
</evidence>
<gene>
    <name evidence="1" type="primary">yidD</name>
    <name evidence="1" type="ORF">ENL19_03435</name>
</gene>
<organism evidence="1">
    <name type="scientific">candidate division WOR-3 bacterium</name>
    <dbReference type="NCBI Taxonomy" id="2052148"/>
    <lineage>
        <taxon>Bacteria</taxon>
        <taxon>Bacteria division WOR-3</taxon>
    </lineage>
</organism>
<dbReference type="EMBL" id="DRTB01000259">
    <property type="protein sequence ID" value="HHE05097.1"/>
    <property type="molecule type" value="Genomic_DNA"/>
</dbReference>